<reference evidence="1" key="1">
    <citation type="submission" date="2019-08" db="EMBL/GenBank/DDBJ databases">
        <authorList>
            <person name="Kucharzyk K."/>
            <person name="Murdoch R.W."/>
            <person name="Higgins S."/>
            <person name="Loffler F."/>
        </authorList>
    </citation>
    <scope>NUCLEOTIDE SEQUENCE</scope>
</reference>
<protein>
    <submittedName>
        <fullName evidence="1">Uncharacterized protein</fullName>
    </submittedName>
</protein>
<sequence length="52" mass="5468">MPEFLQGGIDGIDSDKAVALGNRLRLIAFLQVVVLQVIGHSDQHVAVSLAVG</sequence>
<dbReference type="AlphaFoldDB" id="A0A644WAT7"/>
<evidence type="ECO:0000313" key="1">
    <source>
        <dbReference type="EMBL" id="MPM00862.1"/>
    </source>
</evidence>
<organism evidence="1">
    <name type="scientific">bioreactor metagenome</name>
    <dbReference type="NCBI Taxonomy" id="1076179"/>
    <lineage>
        <taxon>unclassified sequences</taxon>
        <taxon>metagenomes</taxon>
        <taxon>ecological metagenomes</taxon>
    </lineage>
</organism>
<accession>A0A644WAT7</accession>
<gene>
    <name evidence="1" type="ORF">SDC9_47095</name>
</gene>
<comment type="caution">
    <text evidence="1">The sequence shown here is derived from an EMBL/GenBank/DDBJ whole genome shotgun (WGS) entry which is preliminary data.</text>
</comment>
<proteinExistence type="predicted"/>
<dbReference type="EMBL" id="VSSQ01000758">
    <property type="protein sequence ID" value="MPM00862.1"/>
    <property type="molecule type" value="Genomic_DNA"/>
</dbReference>
<name>A0A644WAT7_9ZZZZ</name>